<evidence type="ECO:0000313" key="1">
    <source>
        <dbReference type="EMBL" id="ASW00148.1"/>
    </source>
</evidence>
<sequence>MFTLSVRSDIRSVSRALSDLARKQLPFATAQAINATAARVKEAEQENMRKVLDAPTPFTVNSVAVKKATRANPVALVYVKPVAAAYLLPYEIGGTNKLNSHALLKPISAKVNQYGNLPRNLVKRLTGKPNVFVGKIQTKAGLVDGVWQRTKKTRGKRAGLKLMVKFEDAHVVKQRLDYRGVGKRVLAATFRAELDRAVAKALASAR</sequence>
<dbReference type="AlphaFoldDB" id="A0A248VM62"/>
<reference evidence="1 2" key="1">
    <citation type="submission" date="2017-08" db="EMBL/GenBank/DDBJ databases">
        <title>Identification and genetic characteristics of simultaneous BTEX- and naphthalene-degrading Paraburkholderia sp. BN5 isolated from petroleum-contaminated soil.</title>
        <authorList>
            <person name="Lee Y."/>
            <person name="Jeon C.O."/>
        </authorList>
    </citation>
    <scope>NUCLEOTIDE SEQUENCE [LARGE SCALE GENOMIC DNA]</scope>
    <source>
        <strain evidence="1 2">BN5</strain>
    </source>
</reference>
<gene>
    <name evidence="1" type="ORF">CJU94_19545</name>
</gene>
<dbReference type="KEGG" id="parb:CJU94_19545"/>
<proteinExistence type="predicted"/>
<dbReference type="EMBL" id="CP022989">
    <property type="protein sequence ID" value="ASW00148.1"/>
    <property type="molecule type" value="Genomic_DNA"/>
</dbReference>
<dbReference type="RefSeq" id="WP_095420103.1">
    <property type="nucleotide sequence ID" value="NZ_CP022989.1"/>
</dbReference>
<dbReference type="Proteomes" id="UP000215158">
    <property type="component" value="Chromosome 1"/>
</dbReference>
<keyword evidence="2" id="KW-1185">Reference proteome</keyword>
<evidence type="ECO:0000313" key="2">
    <source>
        <dbReference type="Proteomes" id="UP000215158"/>
    </source>
</evidence>
<protein>
    <submittedName>
        <fullName evidence="1">Uncharacterized protein</fullName>
    </submittedName>
</protein>
<dbReference type="OrthoDB" id="6871774at2"/>
<organism evidence="1 2">
    <name type="scientific">Paraburkholderia aromaticivorans</name>
    <dbReference type="NCBI Taxonomy" id="2026199"/>
    <lineage>
        <taxon>Bacteria</taxon>
        <taxon>Pseudomonadati</taxon>
        <taxon>Pseudomonadota</taxon>
        <taxon>Betaproteobacteria</taxon>
        <taxon>Burkholderiales</taxon>
        <taxon>Burkholderiaceae</taxon>
        <taxon>Paraburkholderia</taxon>
    </lineage>
</organism>
<name>A0A248VM62_9BURK</name>
<accession>A0A248VM62</accession>